<evidence type="ECO:0000313" key="2">
    <source>
        <dbReference type="Proteomes" id="UP000051906"/>
    </source>
</evidence>
<evidence type="ECO:0008006" key="3">
    <source>
        <dbReference type="Google" id="ProtNLM"/>
    </source>
</evidence>
<dbReference type="InterPro" id="IPR012341">
    <property type="entry name" value="6hp_glycosidase-like_sf"/>
</dbReference>
<dbReference type="OrthoDB" id="9810718at2"/>
<dbReference type="PATRIC" id="fig|616990.3.peg.1435"/>
<dbReference type="RefSeq" id="WP_057879428.1">
    <property type="nucleotide sequence ID" value="NZ_JQCA01000167.1"/>
</dbReference>
<sequence length="546" mass="62915">MKKALIKRLKGELINQGNLQNRVTGQSTLIVSISDRRHRAAVTVVREESFKKAWVQVEHQLTKAVSSSWIRVETVHSIQQTSREKFTTNVAKITRGNFWRRGVSFDKDFETALLEMEINGHEFFEPAQDYKVGKTTAKATVNYSAIAEYLMKRNGKVDGDIQAGNSVWTFTTSGVFTDGNRVWPLEDNHPQLLGVRQLVEPKQELADYLGLGETYLRNQIKDDGQFVYGYFPSLKRILNNYNSVRHFSSIYALLEAITFTKRSKDLKQAKHALKWGLEHLTMVKNDALFVVEQPKEGEAELKLGAQAMLILALCKYQEVTHEDRFEEQAMQAFRGIEAFRQPDGRFNHVLRSDLSVKDAFRIIYYEGEIVFAMSRLYALTHDERVKTLIQETLDFMVAHDYGKNHDHWIAYAVNDALAIFGNNRDYMVMGLKNAFEDLDNIKHKLMPYPTRLELLTAAVKMTDTNQATGNGDLLAPYDVATLRSVWQYRAEYELLAGSFFPEVAMYFYHPAKLVGGFYARNDHFRTRIDDCEHFLSGLISYYDYKY</sequence>
<dbReference type="EMBL" id="JQCA01000167">
    <property type="protein sequence ID" value="KRN97573.1"/>
    <property type="molecule type" value="Genomic_DNA"/>
</dbReference>
<gene>
    <name evidence="1" type="ORF">IV54_GL001343</name>
</gene>
<dbReference type="Proteomes" id="UP000051906">
    <property type="component" value="Unassembled WGS sequence"/>
</dbReference>
<comment type="caution">
    <text evidence="1">The sequence shown here is derived from an EMBL/GenBank/DDBJ whole genome shotgun (WGS) entry which is preliminary data.</text>
</comment>
<keyword evidence="2" id="KW-1185">Reference proteome</keyword>
<reference evidence="1 2" key="1">
    <citation type="journal article" date="2015" name="Genome Announc.">
        <title>Expanding the biotechnology potential of lactobacilli through comparative genomics of 213 strains and associated genera.</title>
        <authorList>
            <person name="Sun Z."/>
            <person name="Harris H.M."/>
            <person name="McCann A."/>
            <person name="Guo C."/>
            <person name="Argimon S."/>
            <person name="Zhang W."/>
            <person name="Yang X."/>
            <person name="Jeffery I.B."/>
            <person name="Cooney J.C."/>
            <person name="Kagawa T.F."/>
            <person name="Liu W."/>
            <person name="Song Y."/>
            <person name="Salvetti E."/>
            <person name="Wrobel A."/>
            <person name="Rasinkangas P."/>
            <person name="Parkhill J."/>
            <person name="Rea M.C."/>
            <person name="O'Sullivan O."/>
            <person name="Ritari J."/>
            <person name="Douillard F.P."/>
            <person name="Paul Ross R."/>
            <person name="Yang R."/>
            <person name="Briner A.E."/>
            <person name="Felis G.E."/>
            <person name="de Vos W.M."/>
            <person name="Barrangou R."/>
            <person name="Klaenhammer T.R."/>
            <person name="Caufield P.W."/>
            <person name="Cui Y."/>
            <person name="Zhang H."/>
            <person name="O'Toole P.W."/>
        </authorList>
    </citation>
    <scope>NUCLEOTIDE SEQUENCE [LARGE SCALE GENOMIC DNA]</scope>
    <source>
        <strain evidence="1 2">DSM 22467</strain>
    </source>
</reference>
<evidence type="ECO:0000313" key="1">
    <source>
        <dbReference type="EMBL" id="KRN97573.1"/>
    </source>
</evidence>
<proteinExistence type="predicted"/>
<dbReference type="SUPFAM" id="SSF48208">
    <property type="entry name" value="Six-hairpin glycosidases"/>
    <property type="match status" value="1"/>
</dbReference>
<accession>A0A0R2LCJ2</accession>
<dbReference type="InterPro" id="IPR008928">
    <property type="entry name" value="6-hairpin_glycosidase_sf"/>
</dbReference>
<protein>
    <recommendedName>
        <fullName evidence="3">Glycosyl transferase family 1</fullName>
    </recommendedName>
</protein>
<dbReference type="GO" id="GO:0005975">
    <property type="term" value="P:carbohydrate metabolic process"/>
    <property type="evidence" value="ECO:0007669"/>
    <property type="project" value="InterPro"/>
</dbReference>
<dbReference type="AlphaFoldDB" id="A0A0R2LCJ2"/>
<organism evidence="1 2">
    <name type="scientific">Levilactobacillus paucivorans</name>
    <dbReference type="NCBI Taxonomy" id="616990"/>
    <lineage>
        <taxon>Bacteria</taxon>
        <taxon>Bacillati</taxon>
        <taxon>Bacillota</taxon>
        <taxon>Bacilli</taxon>
        <taxon>Lactobacillales</taxon>
        <taxon>Lactobacillaceae</taxon>
        <taxon>Levilactobacillus</taxon>
    </lineage>
</organism>
<dbReference type="STRING" id="616990.IV54_GL001343"/>
<name>A0A0R2LCJ2_9LACO</name>
<dbReference type="Gene3D" id="1.50.10.10">
    <property type="match status" value="1"/>
</dbReference>